<feature type="domain" description="Cation/H+ exchanger transmembrane" evidence="12">
    <location>
        <begin position="12"/>
        <end position="413"/>
    </location>
</feature>
<name>A0A511BZC4_9PROT</name>
<evidence type="ECO:0000256" key="9">
    <source>
        <dbReference type="ARBA" id="ARBA00023201"/>
    </source>
</evidence>
<dbReference type="GO" id="GO:0051453">
    <property type="term" value="P:regulation of intracellular pH"/>
    <property type="evidence" value="ECO:0007669"/>
    <property type="project" value="TreeGrafter"/>
</dbReference>
<feature type="transmembrane region" description="Helical" evidence="10">
    <location>
        <begin position="6"/>
        <end position="24"/>
    </location>
</feature>
<dbReference type="GO" id="GO:0005886">
    <property type="term" value="C:plasma membrane"/>
    <property type="evidence" value="ECO:0007669"/>
    <property type="project" value="UniProtKB-SubCell"/>
</dbReference>
<dbReference type="Pfam" id="PF00999">
    <property type="entry name" value="Na_H_Exchanger"/>
    <property type="match status" value="1"/>
</dbReference>
<dbReference type="RefSeq" id="WP_147094420.1">
    <property type="nucleotide sequence ID" value="NZ_BJVC01000008.1"/>
</dbReference>
<protein>
    <recommendedName>
        <fullName evidence="12">Cation/H+ exchanger transmembrane domain-containing protein</fullName>
    </recommendedName>
</protein>
<comment type="similarity">
    <text evidence="10">Belongs to the monovalent cation:proton antiporter 1 (CPA1) transporter (TC 2.A.36) family.</text>
</comment>
<organism evidence="13 14">
    <name type="scientific">Swaminathania salitolerans</name>
    <dbReference type="NCBI Taxonomy" id="182838"/>
    <lineage>
        <taxon>Bacteria</taxon>
        <taxon>Pseudomonadati</taxon>
        <taxon>Pseudomonadota</taxon>
        <taxon>Alphaproteobacteria</taxon>
        <taxon>Acetobacterales</taxon>
        <taxon>Acetobacteraceae</taxon>
        <taxon>Swaminathania</taxon>
    </lineage>
</organism>
<keyword evidence="10" id="KW-0050">Antiport</keyword>
<keyword evidence="10" id="KW-0997">Cell inner membrane</keyword>
<accession>A0A511BZC4</accession>
<dbReference type="InterPro" id="IPR004705">
    <property type="entry name" value="Cation/H_exchanger_CPA1_bac"/>
</dbReference>
<gene>
    <name evidence="13" type="ORF">SSA02_25210</name>
</gene>
<dbReference type="Gene3D" id="6.10.140.1330">
    <property type="match status" value="1"/>
</dbReference>
<feature type="compositionally biased region" description="Gly residues" evidence="11">
    <location>
        <begin position="506"/>
        <end position="515"/>
    </location>
</feature>
<evidence type="ECO:0000256" key="11">
    <source>
        <dbReference type="SAM" id="MobiDB-lite"/>
    </source>
</evidence>
<reference evidence="13 14" key="1">
    <citation type="submission" date="2019-07" db="EMBL/GenBank/DDBJ databases">
        <title>Whole genome shotgun sequence of Swaminathania salitolerans NBRC 104436.</title>
        <authorList>
            <person name="Hosoyama A."/>
            <person name="Uohara A."/>
            <person name="Ohji S."/>
            <person name="Ichikawa N."/>
        </authorList>
    </citation>
    <scope>NUCLEOTIDE SEQUENCE [LARGE SCALE GENOMIC DNA]</scope>
    <source>
        <strain evidence="13 14">NBRC 104436</strain>
    </source>
</reference>
<evidence type="ECO:0000256" key="7">
    <source>
        <dbReference type="ARBA" id="ARBA00023065"/>
    </source>
</evidence>
<sequence>MIPADNILLLLVMAALSSLLARLLRNLVPLPLIQILLGVVAASLGVRIGLEPDLFMLVFLPPLLFADAFRMPLREFHELRGTIFFLAFGLVVLSTVFCGYAIHWLIPTLDLACCFALAAALSPTDTVAVTSLIAGRHVPERMIHILSGEALFNDASGLVCFRFATAAAMTGVFSYRQAFGGFLLVALGGMGVGALIAYGAARINRVLLRRGFDDPPLQITLMVLLPFSTYIVAERLGGSGILASVAACMVIKMMGVIEEANTATRLQATTVWTMLSYVFNALIFLLLGLQLPSLLDRGMELAHARHVTLIQLVTLVAAVYAIMSLLRLAGLWLSILRRWLVSRWMHKSFAWPGVLSSVLLTFAGVRGAVTLAAVLSLPVAGAGMDGFPDRELIVTIAAGVIVMSLIGAGLIMPACIRFIPPEGTDRHALEERMARQTLLRAALERLQQEKHAHDAGRGRGAQPDTGPDEVPDTAQGAVQDAARDAAQGAAQGATQGTAQAAVQQMGQGGQRGGDGTSEDEAIRQDVIDRLGQSYENRLNQIDEARQITPMNRHLALRRERIELALRLVLLRAQRQALHSLFSERKINDQTEWELEQELDFEEQLLRARVQRLPQDI</sequence>
<feature type="region of interest" description="Disordered" evidence="11">
    <location>
        <begin position="448"/>
        <end position="518"/>
    </location>
</feature>
<keyword evidence="4 10" id="KW-0812">Transmembrane</keyword>
<keyword evidence="6 10" id="KW-0915">Sodium</keyword>
<dbReference type="PANTHER" id="PTHR10110">
    <property type="entry name" value="SODIUM/HYDROGEN EXCHANGER"/>
    <property type="match status" value="1"/>
</dbReference>
<keyword evidence="8 10" id="KW-0472">Membrane</keyword>
<dbReference type="GO" id="GO:0015385">
    <property type="term" value="F:sodium:proton antiporter activity"/>
    <property type="evidence" value="ECO:0007669"/>
    <property type="project" value="InterPro"/>
</dbReference>
<keyword evidence="3" id="KW-1003">Cell membrane</keyword>
<keyword evidence="5 10" id="KW-1133">Transmembrane helix</keyword>
<evidence type="ECO:0000256" key="6">
    <source>
        <dbReference type="ARBA" id="ARBA00023053"/>
    </source>
</evidence>
<evidence type="ECO:0000256" key="3">
    <source>
        <dbReference type="ARBA" id="ARBA00022475"/>
    </source>
</evidence>
<keyword evidence="7 10" id="KW-0406">Ion transport</keyword>
<feature type="transmembrane region" description="Helical" evidence="10">
    <location>
        <begin position="392"/>
        <end position="416"/>
    </location>
</feature>
<dbReference type="InterPro" id="IPR018422">
    <property type="entry name" value="Cation/H_exchanger_CPA1"/>
</dbReference>
<comment type="subcellular location">
    <subcellularLocation>
        <location evidence="10">Cell inner membrane</location>
        <topology evidence="10">Multi-pass membrane protein</topology>
    </subcellularLocation>
    <subcellularLocation>
        <location evidence="1">Cell membrane</location>
        <topology evidence="1">Multi-pass membrane protein</topology>
    </subcellularLocation>
</comment>
<evidence type="ECO:0000256" key="5">
    <source>
        <dbReference type="ARBA" id="ARBA00022989"/>
    </source>
</evidence>
<feature type="transmembrane region" description="Helical" evidence="10">
    <location>
        <begin position="354"/>
        <end position="380"/>
    </location>
</feature>
<dbReference type="GO" id="GO:0015386">
    <property type="term" value="F:potassium:proton antiporter activity"/>
    <property type="evidence" value="ECO:0007669"/>
    <property type="project" value="TreeGrafter"/>
</dbReference>
<evidence type="ECO:0000259" key="12">
    <source>
        <dbReference type="Pfam" id="PF00999"/>
    </source>
</evidence>
<feature type="compositionally biased region" description="Low complexity" evidence="11">
    <location>
        <begin position="474"/>
        <end position="505"/>
    </location>
</feature>
<proteinExistence type="inferred from homology"/>
<keyword evidence="2 10" id="KW-0813">Transport</keyword>
<dbReference type="InterPro" id="IPR006153">
    <property type="entry name" value="Cation/H_exchanger_TM"/>
</dbReference>
<dbReference type="Proteomes" id="UP000321405">
    <property type="component" value="Unassembled WGS sequence"/>
</dbReference>
<dbReference type="OrthoDB" id="9809206at2"/>
<dbReference type="GO" id="GO:0098719">
    <property type="term" value="P:sodium ion import across plasma membrane"/>
    <property type="evidence" value="ECO:0007669"/>
    <property type="project" value="TreeGrafter"/>
</dbReference>
<evidence type="ECO:0000256" key="8">
    <source>
        <dbReference type="ARBA" id="ARBA00023136"/>
    </source>
</evidence>
<feature type="transmembrane region" description="Helical" evidence="10">
    <location>
        <begin position="309"/>
        <end position="333"/>
    </location>
</feature>
<feature type="transmembrane region" description="Helical" evidence="10">
    <location>
        <begin position="181"/>
        <end position="203"/>
    </location>
</feature>
<feature type="compositionally biased region" description="Basic and acidic residues" evidence="11">
    <location>
        <begin position="448"/>
        <end position="457"/>
    </location>
</feature>
<evidence type="ECO:0000256" key="4">
    <source>
        <dbReference type="ARBA" id="ARBA00022692"/>
    </source>
</evidence>
<evidence type="ECO:0000256" key="1">
    <source>
        <dbReference type="ARBA" id="ARBA00004651"/>
    </source>
</evidence>
<feature type="transmembrane region" description="Helical" evidence="10">
    <location>
        <begin position="83"/>
        <end position="103"/>
    </location>
</feature>
<feature type="transmembrane region" description="Helical" evidence="10">
    <location>
        <begin position="31"/>
        <end position="48"/>
    </location>
</feature>
<dbReference type="EMBL" id="BJVC01000008">
    <property type="protein sequence ID" value="GEL03358.1"/>
    <property type="molecule type" value="Genomic_DNA"/>
</dbReference>
<dbReference type="PANTHER" id="PTHR10110:SF86">
    <property type="entry name" value="SODIUM_HYDROGEN EXCHANGER 7"/>
    <property type="match status" value="1"/>
</dbReference>
<dbReference type="AlphaFoldDB" id="A0A511BZC4"/>
<dbReference type="NCBIfam" id="TIGR00831">
    <property type="entry name" value="a_cpa1"/>
    <property type="match status" value="1"/>
</dbReference>
<comment type="caution">
    <text evidence="13">The sequence shown here is derived from an EMBL/GenBank/DDBJ whole genome shotgun (WGS) entry which is preliminary data.</text>
</comment>
<evidence type="ECO:0000256" key="10">
    <source>
        <dbReference type="RuleBase" id="RU366002"/>
    </source>
</evidence>
<feature type="transmembrane region" description="Helical" evidence="10">
    <location>
        <begin position="269"/>
        <end position="289"/>
    </location>
</feature>
<keyword evidence="14" id="KW-1185">Reference proteome</keyword>
<comment type="caution">
    <text evidence="10">Lacks conserved residue(s) required for the propagation of feature annotation.</text>
</comment>
<evidence type="ECO:0000313" key="13">
    <source>
        <dbReference type="EMBL" id="GEL03358.1"/>
    </source>
</evidence>
<evidence type="ECO:0000256" key="2">
    <source>
        <dbReference type="ARBA" id="ARBA00022448"/>
    </source>
</evidence>
<comment type="function">
    <text evidence="10">Na(+)/H(+) antiporter that extrudes sodium in exchange for external protons.</text>
</comment>
<evidence type="ECO:0000313" key="14">
    <source>
        <dbReference type="Proteomes" id="UP000321405"/>
    </source>
</evidence>
<keyword evidence="9 10" id="KW-0739">Sodium transport</keyword>